<accession>A0A382W9A9</accession>
<protein>
    <submittedName>
        <fullName evidence="1">Uncharacterized protein</fullName>
    </submittedName>
</protein>
<evidence type="ECO:0000313" key="1">
    <source>
        <dbReference type="EMBL" id="SVD54925.1"/>
    </source>
</evidence>
<dbReference type="AlphaFoldDB" id="A0A382W9A9"/>
<name>A0A382W9A9_9ZZZZ</name>
<sequence>MNDLVKHSSELNIKVKDLFSNTNSKQNET</sequence>
<dbReference type="EMBL" id="UINC01157759">
    <property type="protein sequence ID" value="SVD54925.1"/>
    <property type="molecule type" value="Genomic_DNA"/>
</dbReference>
<gene>
    <name evidence="1" type="ORF">METZ01_LOCUS407779</name>
</gene>
<reference evidence="1" key="1">
    <citation type="submission" date="2018-05" db="EMBL/GenBank/DDBJ databases">
        <authorList>
            <person name="Lanie J.A."/>
            <person name="Ng W.-L."/>
            <person name="Kazmierczak K.M."/>
            <person name="Andrzejewski T.M."/>
            <person name="Davidsen T.M."/>
            <person name="Wayne K.J."/>
            <person name="Tettelin H."/>
            <person name="Glass J.I."/>
            <person name="Rusch D."/>
            <person name="Podicherti R."/>
            <person name="Tsui H.-C.T."/>
            <person name="Winkler M.E."/>
        </authorList>
    </citation>
    <scope>NUCLEOTIDE SEQUENCE</scope>
</reference>
<feature type="non-terminal residue" evidence="1">
    <location>
        <position position="29"/>
    </location>
</feature>
<proteinExistence type="predicted"/>
<organism evidence="1">
    <name type="scientific">marine metagenome</name>
    <dbReference type="NCBI Taxonomy" id="408172"/>
    <lineage>
        <taxon>unclassified sequences</taxon>
        <taxon>metagenomes</taxon>
        <taxon>ecological metagenomes</taxon>
    </lineage>
</organism>